<name>A0A1F6G5D7_9PROT</name>
<organism evidence="1 2">
    <name type="scientific">Candidatus Lambdaproteobacteria bacterium RIFOXYD2_FULL_50_16</name>
    <dbReference type="NCBI Taxonomy" id="1817772"/>
    <lineage>
        <taxon>Bacteria</taxon>
        <taxon>Pseudomonadati</taxon>
        <taxon>Pseudomonadota</taxon>
        <taxon>Candidatus Lambdaproteobacteria</taxon>
    </lineage>
</organism>
<proteinExistence type="predicted"/>
<accession>A0A1F6G5D7</accession>
<evidence type="ECO:0000313" key="2">
    <source>
        <dbReference type="Proteomes" id="UP000178449"/>
    </source>
</evidence>
<reference evidence="1 2" key="1">
    <citation type="journal article" date="2016" name="Nat. Commun.">
        <title>Thousands of microbial genomes shed light on interconnected biogeochemical processes in an aquifer system.</title>
        <authorList>
            <person name="Anantharaman K."/>
            <person name="Brown C.T."/>
            <person name="Hug L.A."/>
            <person name="Sharon I."/>
            <person name="Castelle C.J."/>
            <person name="Probst A.J."/>
            <person name="Thomas B.C."/>
            <person name="Singh A."/>
            <person name="Wilkins M.J."/>
            <person name="Karaoz U."/>
            <person name="Brodie E.L."/>
            <person name="Williams K.H."/>
            <person name="Hubbard S.S."/>
            <person name="Banfield J.F."/>
        </authorList>
    </citation>
    <scope>NUCLEOTIDE SEQUENCE [LARGE SCALE GENOMIC DNA]</scope>
</reference>
<protein>
    <submittedName>
        <fullName evidence="1">Uncharacterized protein</fullName>
    </submittedName>
</protein>
<dbReference type="EMBL" id="MFNE01000052">
    <property type="protein sequence ID" value="OGG93316.1"/>
    <property type="molecule type" value="Genomic_DNA"/>
</dbReference>
<dbReference type="Proteomes" id="UP000178449">
    <property type="component" value="Unassembled WGS sequence"/>
</dbReference>
<comment type="caution">
    <text evidence="1">The sequence shown here is derived from an EMBL/GenBank/DDBJ whole genome shotgun (WGS) entry which is preliminary data.</text>
</comment>
<dbReference type="AlphaFoldDB" id="A0A1F6G5D7"/>
<dbReference type="STRING" id="1817772.A2527_13825"/>
<evidence type="ECO:0000313" key="1">
    <source>
        <dbReference type="EMBL" id="OGG93316.1"/>
    </source>
</evidence>
<sequence>MVTYEGFAKEIKVLHFMAHDWDLQNLLEEISLEEEAEGRGLMSVLVVSKDGEMRPSEGFFFLAASLGRDTSDKFICWTEEANKVYHAWKSNP</sequence>
<gene>
    <name evidence="1" type="ORF">A2527_13825</name>
</gene>